<keyword evidence="2" id="KW-1185">Reference proteome</keyword>
<dbReference type="EMBL" id="ML208895">
    <property type="protein sequence ID" value="TFK59787.1"/>
    <property type="molecule type" value="Genomic_DNA"/>
</dbReference>
<protein>
    <submittedName>
        <fullName evidence="1">Uncharacterized protein</fullName>
    </submittedName>
</protein>
<dbReference type="Proteomes" id="UP000308600">
    <property type="component" value="Unassembled WGS sequence"/>
</dbReference>
<sequence length="362" mass="41113">MWDSRPRTGRTLRMGRTGGTGRTLRMRRTGGTGEHYKRQERYEWGECYKRAEHYKRRECDEWGERAEQGERYKRGECYEWGECYEQGEHAEQGEHHKRVEAEWHMGSSHVFPLWIGILISLRLLLQRKLPESSPSPCAAIFVRQLSMACAVGGSGMSKCIPIGRVAMYHAATRLATNDVEGTQAIAGTKQEREGCAGTSAKRDDSTGLRSYLNDEERVLRQELLKLKWRQRLPFQDSVQTVETGLEAANDTVSEVVAATRDVGVTGHDVTPHLYPHFCTLGNFNARSIRSSRLRLGRRIQAVTGHVRGIGDVTSFEGLVNVKRHKKTYHTKEDVECNGIRATHQREIQTPLDDDNGEGRTMD</sequence>
<evidence type="ECO:0000313" key="2">
    <source>
        <dbReference type="Proteomes" id="UP000308600"/>
    </source>
</evidence>
<accession>A0ACD3A2G3</accession>
<gene>
    <name evidence="1" type="ORF">BDN72DRAFT_864876</name>
</gene>
<organism evidence="1 2">
    <name type="scientific">Pluteus cervinus</name>
    <dbReference type="NCBI Taxonomy" id="181527"/>
    <lineage>
        <taxon>Eukaryota</taxon>
        <taxon>Fungi</taxon>
        <taxon>Dikarya</taxon>
        <taxon>Basidiomycota</taxon>
        <taxon>Agaricomycotina</taxon>
        <taxon>Agaricomycetes</taxon>
        <taxon>Agaricomycetidae</taxon>
        <taxon>Agaricales</taxon>
        <taxon>Pluteineae</taxon>
        <taxon>Pluteaceae</taxon>
        <taxon>Pluteus</taxon>
    </lineage>
</organism>
<name>A0ACD3A2G3_9AGAR</name>
<proteinExistence type="predicted"/>
<reference evidence="1 2" key="1">
    <citation type="journal article" date="2019" name="Nat. Ecol. Evol.">
        <title>Megaphylogeny resolves global patterns of mushroom evolution.</title>
        <authorList>
            <person name="Varga T."/>
            <person name="Krizsan K."/>
            <person name="Foldi C."/>
            <person name="Dima B."/>
            <person name="Sanchez-Garcia M."/>
            <person name="Sanchez-Ramirez S."/>
            <person name="Szollosi G.J."/>
            <person name="Szarkandi J.G."/>
            <person name="Papp V."/>
            <person name="Albert L."/>
            <person name="Andreopoulos W."/>
            <person name="Angelini C."/>
            <person name="Antonin V."/>
            <person name="Barry K.W."/>
            <person name="Bougher N.L."/>
            <person name="Buchanan P."/>
            <person name="Buyck B."/>
            <person name="Bense V."/>
            <person name="Catcheside P."/>
            <person name="Chovatia M."/>
            <person name="Cooper J."/>
            <person name="Damon W."/>
            <person name="Desjardin D."/>
            <person name="Finy P."/>
            <person name="Geml J."/>
            <person name="Haridas S."/>
            <person name="Hughes K."/>
            <person name="Justo A."/>
            <person name="Karasinski D."/>
            <person name="Kautmanova I."/>
            <person name="Kiss B."/>
            <person name="Kocsube S."/>
            <person name="Kotiranta H."/>
            <person name="LaButti K.M."/>
            <person name="Lechner B.E."/>
            <person name="Liimatainen K."/>
            <person name="Lipzen A."/>
            <person name="Lukacs Z."/>
            <person name="Mihaltcheva S."/>
            <person name="Morgado L.N."/>
            <person name="Niskanen T."/>
            <person name="Noordeloos M.E."/>
            <person name="Ohm R.A."/>
            <person name="Ortiz-Santana B."/>
            <person name="Ovrebo C."/>
            <person name="Racz N."/>
            <person name="Riley R."/>
            <person name="Savchenko A."/>
            <person name="Shiryaev A."/>
            <person name="Soop K."/>
            <person name="Spirin V."/>
            <person name="Szebenyi C."/>
            <person name="Tomsovsky M."/>
            <person name="Tulloss R.E."/>
            <person name="Uehling J."/>
            <person name="Grigoriev I.V."/>
            <person name="Vagvolgyi C."/>
            <person name="Papp T."/>
            <person name="Martin F.M."/>
            <person name="Miettinen O."/>
            <person name="Hibbett D.S."/>
            <person name="Nagy L.G."/>
        </authorList>
    </citation>
    <scope>NUCLEOTIDE SEQUENCE [LARGE SCALE GENOMIC DNA]</scope>
    <source>
        <strain evidence="1 2">NL-1719</strain>
    </source>
</reference>
<evidence type="ECO:0000313" key="1">
    <source>
        <dbReference type="EMBL" id="TFK59787.1"/>
    </source>
</evidence>